<dbReference type="EMBL" id="CAJFDI010000004">
    <property type="protein sequence ID" value="CAD5227427.1"/>
    <property type="molecule type" value="Genomic_DNA"/>
</dbReference>
<evidence type="ECO:0000313" key="14">
    <source>
        <dbReference type="EMBL" id="CAD5227427.1"/>
    </source>
</evidence>
<dbReference type="AlphaFoldDB" id="A0A1I7S547"/>
<evidence type="ECO:0000256" key="3">
    <source>
        <dbReference type="ARBA" id="ARBA00022692"/>
    </source>
</evidence>
<dbReference type="Gene3D" id="6.10.140.1330">
    <property type="match status" value="1"/>
</dbReference>
<dbReference type="InterPro" id="IPR004709">
    <property type="entry name" value="NaH_exchanger"/>
</dbReference>
<evidence type="ECO:0000256" key="9">
    <source>
        <dbReference type="RuleBase" id="RU003722"/>
    </source>
</evidence>
<feature type="transmembrane region" description="Helical" evidence="11">
    <location>
        <begin position="153"/>
        <end position="179"/>
    </location>
</feature>
<feature type="transmembrane region" description="Helical" evidence="11">
    <location>
        <begin position="417"/>
        <end position="442"/>
    </location>
</feature>
<evidence type="ECO:0000256" key="4">
    <source>
        <dbReference type="ARBA" id="ARBA00022989"/>
    </source>
</evidence>
<dbReference type="NCBIfam" id="TIGR00840">
    <property type="entry name" value="b_cpa1"/>
    <property type="match status" value="1"/>
</dbReference>
<dbReference type="eggNOG" id="KOG1966">
    <property type="taxonomic scope" value="Eukaryota"/>
</dbReference>
<protein>
    <recommendedName>
        <fullName evidence="9">Sodium/hydrogen exchanger</fullName>
    </recommendedName>
</protein>
<dbReference type="Proteomes" id="UP000095284">
    <property type="component" value="Unplaced"/>
</dbReference>
<keyword evidence="8 9" id="KW-0739">Sodium transport</keyword>
<dbReference type="PRINTS" id="PR01084">
    <property type="entry name" value="NAHEXCHNGR"/>
</dbReference>
<evidence type="ECO:0000256" key="5">
    <source>
        <dbReference type="ARBA" id="ARBA00023053"/>
    </source>
</evidence>
<feature type="transmembrane region" description="Helical" evidence="11">
    <location>
        <begin position="37"/>
        <end position="55"/>
    </location>
</feature>
<keyword evidence="2 9" id="KW-0813">Transport</keyword>
<reference evidence="14" key="2">
    <citation type="submission" date="2020-09" db="EMBL/GenBank/DDBJ databases">
        <authorList>
            <person name="Kikuchi T."/>
        </authorList>
    </citation>
    <scope>NUCLEOTIDE SEQUENCE</scope>
    <source>
        <strain evidence="14">Ka4C1</strain>
    </source>
</reference>
<keyword evidence="7 11" id="KW-0472">Membrane</keyword>
<keyword evidence="5" id="KW-0915">Sodium</keyword>
<keyword evidence="12" id="KW-0732">Signal</keyword>
<keyword evidence="9" id="KW-0050">Antiport</keyword>
<dbReference type="Proteomes" id="UP000659654">
    <property type="component" value="Unassembled WGS sequence"/>
</dbReference>
<feature type="transmembrane region" description="Helical" evidence="11">
    <location>
        <begin position="317"/>
        <end position="337"/>
    </location>
</feature>
<feature type="transmembrane region" description="Helical" evidence="11">
    <location>
        <begin position="67"/>
        <end position="84"/>
    </location>
</feature>
<gene>
    <name evidence="14" type="ORF">BXYJ_LOCUS9944</name>
</gene>
<evidence type="ECO:0000313" key="17">
    <source>
        <dbReference type="WBParaSite" id="BXY_0813200.1"/>
    </source>
</evidence>
<evidence type="ECO:0000256" key="10">
    <source>
        <dbReference type="SAM" id="MobiDB-lite"/>
    </source>
</evidence>
<feature type="domain" description="Cation/H+ exchanger transmembrane" evidence="13">
    <location>
        <begin position="48"/>
        <end position="442"/>
    </location>
</feature>
<evidence type="ECO:0000313" key="15">
    <source>
        <dbReference type="Proteomes" id="UP000095284"/>
    </source>
</evidence>
<feature type="transmembrane region" description="Helical" evidence="11">
    <location>
        <begin position="233"/>
        <end position="257"/>
    </location>
</feature>
<dbReference type="GO" id="GO:0051453">
    <property type="term" value="P:regulation of intracellular pH"/>
    <property type="evidence" value="ECO:0007669"/>
    <property type="project" value="TreeGrafter"/>
</dbReference>
<keyword evidence="4 11" id="KW-1133">Transmembrane helix</keyword>
<keyword evidence="3 9" id="KW-0812">Transmembrane</keyword>
<dbReference type="GO" id="GO:0015386">
    <property type="term" value="F:potassium:proton antiporter activity"/>
    <property type="evidence" value="ECO:0007669"/>
    <property type="project" value="TreeGrafter"/>
</dbReference>
<evidence type="ECO:0000256" key="7">
    <source>
        <dbReference type="ARBA" id="ARBA00023136"/>
    </source>
</evidence>
<evidence type="ECO:0000256" key="2">
    <source>
        <dbReference type="ARBA" id="ARBA00022448"/>
    </source>
</evidence>
<comment type="subcellular location">
    <subcellularLocation>
        <location evidence="1">Membrane</location>
        <topology evidence="1">Multi-pass membrane protein</topology>
    </subcellularLocation>
</comment>
<evidence type="ECO:0000256" key="6">
    <source>
        <dbReference type="ARBA" id="ARBA00023065"/>
    </source>
</evidence>
<dbReference type="Proteomes" id="UP000582659">
    <property type="component" value="Unassembled WGS sequence"/>
</dbReference>
<evidence type="ECO:0000259" key="13">
    <source>
        <dbReference type="Pfam" id="PF00999"/>
    </source>
</evidence>
<keyword evidence="6 9" id="KW-0406">Ion transport</keyword>
<name>A0A1I7S547_BURXY</name>
<feature type="transmembrane region" description="Helical" evidence="11">
    <location>
        <begin position="125"/>
        <end position="147"/>
    </location>
</feature>
<dbReference type="InterPro" id="IPR018422">
    <property type="entry name" value="Cation/H_exchanger_CPA1"/>
</dbReference>
<feature type="transmembrane region" description="Helical" evidence="11">
    <location>
        <begin position="96"/>
        <end position="113"/>
    </location>
</feature>
<dbReference type="InterPro" id="IPR006153">
    <property type="entry name" value="Cation/H_exchanger_TM"/>
</dbReference>
<feature type="chain" id="PRO_5035359777" description="Sodium/hydrogen exchanger" evidence="12">
    <location>
        <begin position="19"/>
        <end position="637"/>
    </location>
</feature>
<comment type="similarity">
    <text evidence="9">Belongs to the monovalent cation:proton antiporter 1 (CPA1) transporter (TC 2.A.36) family.</text>
</comment>
<feature type="transmembrane region" description="Helical" evidence="11">
    <location>
        <begin position="349"/>
        <end position="373"/>
    </location>
</feature>
<feature type="signal peptide" evidence="12">
    <location>
        <begin position="1"/>
        <end position="18"/>
    </location>
</feature>
<dbReference type="GO" id="GO:0005886">
    <property type="term" value="C:plasma membrane"/>
    <property type="evidence" value="ECO:0007669"/>
    <property type="project" value="TreeGrafter"/>
</dbReference>
<dbReference type="GO" id="GO:0015385">
    <property type="term" value="F:sodium:proton antiporter activity"/>
    <property type="evidence" value="ECO:0007669"/>
    <property type="project" value="InterPro"/>
</dbReference>
<organism evidence="15 17">
    <name type="scientific">Bursaphelenchus xylophilus</name>
    <name type="common">Pinewood nematode worm</name>
    <name type="synonym">Aphelenchoides xylophilus</name>
    <dbReference type="NCBI Taxonomy" id="6326"/>
    <lineage>
        <taxon>Eukaryota</taxon>
        <taxon>Metazoa</taxon>
        <taxon>Ecdysozoa</taxon>
        <taxon>Nematoda</taxon>
        <taxon>Chromadorea</taxon>
        <taxon>Rhabditida</taxon>
        <taxon>Tylenchina</taxon>
        <taxon>Tylenchomorpha</taxon>
        <taxon>Aphelenchoidea</taxon>
        <taxon>Aphelenchoididae</taxon>
        <taxon>Bursaphelenchus</taxon>
    </lineage>
</organism>
<accession>A0A1I7S547</accession>
<proteinExistence type="inferred from homology"/>
<dbReference type="PANTHER" id="PTHR10110">
    <property type="entry name" value="SODIUM/HYDROGEN EXCHANGER"/>
    <property type="match status" value="1"/>
</dbReference>
<feature type="transmembrane region" description="Helical" evidence="11">
    <location>
        <begin position="191"/>
        <end position="213"/>
    </location>
</feature>
<dbReference type="Pfam" id="PF00999">
    <property type="entry name" value="Na_H_Exchanger"/>
    <property type="match status" value="1"/>
</dbReference>
<evidence type="ECO:0000313" key="16">
    <source>
        <dbReference type="Proteomes" id="UP000659654"/>
    </source>
</evidence>
<reference evidence="17" key="1">
    <citation type="submission" date="2016-11" db="UniProtKB">
        <authorList>
            <consortium name="WormBaseParasite"/>
        </authorList>
    </citation>
    <scope>IDENTIFICATION</scope>
</reference>
<evidence type="ECO:0000256" key="11">
    <source>
        <dbReference type="SAM" id="Phobius"/>
    </source>
</evidence>
<sequence>MLVKTVLVALLLLQNAKAEENSTSIIGWHYEHVEAPFVASIWLLLAGVAKILFHVNKKFGDAVPDSALLIVVGLGLGLFLKAITVSDQVFYMDSKVFFLYLLPPIIFDAGYFMPNRLLFENFGSVMMFAVIGTIWNTITIGGTLALLSSTTSLFTVNISMIEAFLFSSLISAVDPVAVITVFEEIHVNEFLFINVFGEALFNDGIAAVLFQIFNKMAIIGADNLKPVNYVVFSGSFFAVALGGAFIGVLFALFCAILTRYTQRVKIIGPVFVFVLPYLAYLVAEMTGFSAILAICCCGIVMKQYIKCNITHEAASSIKYFVKMLAQSSEIVVFMFLGLSAISSQSQWDYGFIAVSLAACLIYRTLGVIIQCAILNRYRAKKFTFEDQFVMSYGGLRGAIAFGLLSSIPSTVDPEKRAIFTSTTITVICFTVFLQGATIKPLLHLLKVEKQKEHTATMVENVYNKYFDFAMAGIEEIAGQKGSHSIRDWFERMNAQYLKPYLTKQREAKVFDASQIIRAYQKITLHEAMEVISIQTDDKKSKRVRSLTVGAHSSQKRERNDLDNFLTSEENVEKLYSMFSTLLDRKLSEYMSAQNKMPHSLTGDENDDIKDDYLASLNNHQNPLKKIKSKKNLEQSEV</sequence>
<keyword evidence="16" id="KW-1185">Reference proteome</keyword>
<dbReference type="EMBL" id="CAJFCV020000004">
    <property type="protein sequence ID" value="CAG9117697.1"/>
    <property type="molecule type" value="Genomic_DNA"/>
</dbReference>
<evidence type="ECO:0000256" key="12">
    <source>
        <dbReference type="SAM" id="SignalP"/>
    </source>
</evidence>
<dbReference type="WBParaSite" id="BXY_0813200.1">
    <property type="protein sequence ID" value="BXY_0813200.1"/>
    <property type="gene ID" value="BXY_0813200"/>
</dbReference>
<feature type="transmembrane region" description="Helical" evidence="11">
    <location>
        <begin position="264"/>
        <end position="282"/>
    </location>
</feature>
<feature type="region of interest" description="Disordered" evidence="10">
    <location>
        <begin position="596"/>
        <end position="637"/>
    </location>
</feature>
<evidence type="ECO:0000256" key="8">
    <source>
        <dbReference type="ARBA" id="ARBA00023201"/>
    </source>
</evidence>
<feature type="transmembrane region" description="Helical" evidence="11">
    <location>
        <begin position="288"/>
        <end position="305"/>
    </location>
</feature>
<dbReference type="GO" id="GO:0098719">
    <property type="term" value="P:sodium ion import across plasma membrane"/>
    <property type="evidence" value="ECO:0007669"/>
    <property type="project" value="TreeGrafter"/>
</dbReference>
<dbReference type="SMR" id="A0A1I7S547"/>
<evidence type="ECO:0000256" key="1">
    <source>
        <dbReference type="ARBA" id="ARBA00004141"/>
    </source>
</evidence>
<dbReference type="PANTHER" id="PTHR10110:SF98">
    <property type="entry name" value="SODIUM_HYDROGEN EXCHANGER"/>
    <property type="match status" value="1"/>
</dbReference>
<dbReference type="OrthoDB" id="196264at2759"/>